<feature type="compositionally biased region" description="Basic and acidic residues" evidence="1">
    <location>
        <begin position="26"/>
        <end position="35"/>
    </location>
</feature>
<dbReference type="AlphaFoldDB" id="A0ABC8ZFN1"/>
<sequence length="399" mass="44271">MADEEGELPMFIEDDEEEAAAAAKAAAERQKRREEGATWGLDKIMDKYWEWYNERMREYGAHSRVVVVPPLDREEESPAPPMRYLPLLGGGGPQLASSVNILSIRVLRSAIGYPIDLYGTVFVRDELDRKRVCVFRRDRHNCQRISSQDDLLSLTGPYRGLLVFDKIYFEFDLMSKDCGAGNDTELGKWCVKDGALASTSKPIRNSFVGKLCSIDLTYAPARRAVEVAFQFKICDIFTAREKSDGSTTVDWVPFNKKRKEHSEFHGNITIFISGVHQDIVLYDSKAAGCVTGVDVDDGGLLKLSRHVFAVPIDREVSLKIVPHDGCHFALTTFPRIGGGSSSENIVGTYNLEVKLVWSALFSPMVCLMGCTALALLKAAGVSVSVELENGVTFVSEHMV</sequence>
<dbReference type="Pfam" id="PF20241">
    <property type="entry name" value="DUF6598"/>
    <property type="match status" value="1"/>
</dbReference>
<dbReference type="PANTHER" id="PTHR33065:SF163">
    <property type="entry name" value="OS05G0112700 PROTEIN"/>
    <property type="match status" value="1"/>
</dbReference>
<dbReference type="InterPro" id="IPR046533">
    <property type="entry name" value="DUF6598"/>
</dbReference>
<reference evidence="3" key="1">
    <citation type="submission" date="2024-10" db="EMBL/GenBank/DDBJ databases">
        <authorList>
            <person name="Ryan C."/>
        </authorList>
    </citation>
    <scope>NUCLEOTIDE SEQUENCE [LARGE SCALE GENOMIC DNA]</scope>
</reference>
<dbReference type="EMBL" id="OZ075129">
    <property type="protein sequence ID" value="CAL4959276.1"/>
    <property type="molecule type" value="Genomic_DNA"/>
</dbReference>
<protein>
    <recommendedName>
        <fullName evidence="2">DUF6598 domain-containing protein</fullName>
    </recommendedName>
</protein>
<proteinExistence type="predicted"/>
<evidence type="ECO:0000313" key="3">
    <source>
        <dbReference type="EMBL" id="CAL4959276.1"/>
    </source>
</evidence>
<evidence type="ECO:0000313" key="4">
    <source>
        <dbReference type="Proteomes" id="UP001497457"/>
    </source>
</evidence>
<evidence type="ECO:0000256" key="1">
    <source>
        <dbReference type="SAM" id="MobiDB-lite"/>
    </source>
</evidence>
<feature type="region of interest" description="Disordered" evidence="1">
    <location>
        <begin position="1"/>
        <end position="35"/>
    </location>
</feature>
<feature type="domain" description="DUF6598" evidence="2">
    <location>
        <begin position="98"/>
        <end position="354"/>
    </location>
</feature>
<gene>
    <name evidence="3" type="ORF">URODEC1_LOCUS43681</name>
</gene>
<evidence type="ECO:0000259" key="2">
    <source>
        <dbReference type="Pfam" id="PF20241"/>
    </source>
</evidence>
<accession>A0ABC8ZFN1</accession>
<dbReference type="Proteomes" id="UP001497457">
    <property type="component" value="Chromosome 19rd"/>
</dbReference>
<keyword evidence="4" id="KW-1185">Reference proteome</keyword>
<dbReference type="PANTHER" id="PTHR33065">
    <property type="entry name" value="OS07G0486400 PROTEIN"/>
    <property type="match status" value="1"/>
</dbReference>
<organism evidence="3 4">
    <name type="scientific">Urochloa decumbens</name>
    <dbReference type="NCBI Taxonomy" id="240449"/>
    <lineage>
        <taxon>Eukaryota</taxon>
        <taxon>Viridiplantae</taxon>
        <taxon>Streptophyta</taxon>
        <taxon>Embryophyta</taxon>
        <taxon>Tracheophyta</taxon>
        <taxon>Spermatophyta</taxon>
        <taxon>Magnoliopsida</taxon>
        <taxon>Liliopsida</taxon>
        <taxon>Poales</taxon>
        <taxon>Poaceae</taxon>
        <taxon>PACMAD clade</taxon>
        <taxon>Panicoideae</taxon>
        <taxon>Panicodae</taxon>
        <taxon>Paniceae</taxon>
        <taxon>Melinidinae</taxon>
        <taxon>Urochloa</taxon>
    </lineage>
</organism>
<name>A0ABC8ZFN1_9POAL</name>
<feature type="compositionally biased region" description="Acidic residues" evidence="1">
    <location>
        <begin position="1"/>
        <end position="19"/>
    </location>
</feature>